<evidence type="ECO:0000313" key="2">
    <source>
        <dbReference type="Proteomes" id="UP001189429"/>
    </source>
</evidence>
<dbReference type="EMBL" id="CAUYUJ010020381">
    <property type="protein sequence ID" value="CAK0897765.1"/>
    <property type="molecule type" value="Genomic_DNA"/>
</dbReference>
<dbReference type="Proteomes" id="UP001189429">
    <property type="component" value="Unassembled WGS sequence"/>
</dbReference>
<proteinExistence type="predicted"/>
<gene>
    <name evidence="1" type="ORF">PCOR1329_LOCUS75838</name>
</gene>
<keyword evidence="2" id="KW-1185">Reference proteome</keyword>
<evidence type="ECO:0000313" key="1">
    <source>
        <dbReference type="EMBL" id="CAK0897765.1"/>
    </source>
</evidence>
<sequence>MAHARGRKRPRVEADGGFSDLLGRFEASVQSAPAGAGALLEAWRQLQQLQASVERRLVTCSIDSLTPHDAVEFTSTAGG</sequence>
<organism evidence="1 2">
    <name type="scientific">Prorocentrum cordatum</name>
    <dbReference type="NCBI Taxonomy" id="2364126"/>
    <lineage>
        <taxon>Eukaryota</taxon>
        <taxon>Sar</taxon>
        <taxon>Alveolata</taxon>
        <taxon>Dinophyceae</taxon>
        <taxon>Prorocentrales</taxon>
        <taxon>Prorocentraceae</taxon>
        <taxon>Prorocentrum</taxon>
    </lineage>
</organism>
<name>A0ABN9XIA2_9DINO</name>
<accession>A0ABN9XIA2</accession>
<reference evidence="1" key="1">
    <citation type="submission" date="2023-10" db="EMBL/GenBank/DDBJ databases">
        <authorList>
            <person name="Chen Y."/>
            <person name="Shah S."/>
            <person name="Dougan E. K."/>
            <person name="Thang M."/>
            <person name="Chan C."/>
        </authorList>
    </citation>
    <scope>NUCLEOTIDE SEQUENCE [LARGE SCALE GENOMIC DNA]</scope>
</reference>
<protein>
    <submittedName>
        <fullName evidence="1">Uncharacterized protein</fullName>
    </submittedName>
</protein>
<comment type="caution">
    <text evidence="1">The sequence shown here is derived from an EMBL/GenBank/DDBJ whole genome shotgun (WGS) entry which is preliminary data.</text>
</comment>